<dbReference type="GO" id="GO:0061630">
    <property type="term" value="F:ubiquitin protein ligase activity"/>
    <property type="evidence" value="ECO:0007669"/>
    <property type="project" value="UniProtKB-EC"/>
</dbReference>
<dbReference type="GO" id="GO:0016887">
    <property type="term" value="F:ATP hydrolysis activity"/>
    <property type="evidence" value="ECO:0007669"/>
    <property type="project" value="InterPro"/>
</dbReference>
<dbReference type="PANTHER" id="PTHR22605">
    <property type="entry name" value="RZ-TYPE DOMAIN-CONTAINING PROTEIN"/>
    <property type="match status" value="1"/>
</dbReference>
<evidence type="ECO:0000313" key="4">
    <source>
        <dbReference type="Proteomes" id="UP000683360"/>
    </source>
</evidence>
<evidence type="ECO:0000256" key="1">
    <source>
        <dbReference type="SAM" id="Coils"/>
    </source>
</evidence>
<sequence length="1217" mass="140729">MTHQEFRKETSSPNARTISWEKEMVSPSKTSSQPKTMSVERSFAVCGCKEGVANLIVCPQSEMYNTVLSLYSTEDDSLLPQSDEVLLCTPDTTLDLVYLLDYEVSDKGEKLLEKHMKSAQNRDIQFKLVVVCSRENEYKSRMVAALDKYRDHKCPLVEKNMSRLICLKDLLSSVRVVKSWRAGVGKSLFKMNMVTALMEKQVNVDGENCFVVSIPLYDRALVVDEVLEVLLEHTNPPHVREPRIFHFDISHEVQDGVDAFLFQLLVLGCLSHTSGNVWRRSDMDYYIIESMPLLARDSETQVGKLKCMHRCLDILPDVLCRSPKESLDIFDENFPDDGDEALTDINHEEPEGDREDCLQILLRHCGVKDPSWSELYHFVSFLNRQLQDFETSAFCSPIVLQDLPGFPAFVLKFLIQMSRDFATRSLQISEESPIDMLKRQLLDDEEEEEDIEELYEMRRKWESRHQQETSLMIKPEKVWKIILWIPTLDQRQRTLYNGLNSQPGVNLSENFDKLSRGEKIEKLCQVMGIEFPHDPDETYELTTDNVKKILAIYMRFRCDIPVIIMGETGCGKTRLIKFMCALQHLPDEPVENMIIMKIHERLKIIAVVTHIESRVPMRRLVYRVQPLPQSMLPLVWDFGQLNARVEEMYIKQMVLRYDECSFVSLRDVERVLEVMTWFYRQTEEEGILFDEDADHDEDYEKIEITRALILALGVCYQACLQKRQDFRDMIADYFEEPYQLLDIDQLETELIRCQDKFLDSVKLADNIARNQALKENVFMMIVCIELRIPLFLVGKPGSSKSLAKTIVADAMQGDTARSQLFKKYKQVQMVSFQCSPLSTPDGILGTFRQCAQFQRKKDLDRFVSVVVLDEIGLAEDSPRMPLKTLHPLLEDGCSGDDDLEEPELKQTGEMQEDEEPEDPVYKKVTNNSENVNKKRFGEGYLYKEEVPDEGELINSARGICRTSKDKERILKLIDNLIPSLSKAYSELFSELEKTKQREFFGLRDFYRSEHKPTWLQLKHAIMRNFGGLENINSVEIFKQCLMDTTVVMNDRRQEGDPDCSSGGMIKACLEGDSTLTGETRYLLLLTENYGDLAILQQKVLMMHNAQVCRNINRIKVCMETGSTVILLNLENLYESLYDALNQYYVHYGGQRYVDLGLGSHRVKCKVHEEFRLIVVAEKEIVYKKFPIPLINRLEKHVLSLSTMLSEVQLELANKLED</sequence>
<keyword evidence="3" id="KW-0808">Transferase</keyword>
<gene>
    <name evidence="3" type="ORF">MEDL_30597</name>
</gene>
<dbReference type="Gene3D" id="3.40.50.300">
    <property type="entry name" value="P-loop containing nucleotide triphosphate hydrolases"/>
    <property type="match status" value="2"/>
</dbReference>
<proteinExistence type="predicted"/>
<organism evidence="3 4">
    <name type="scientific">Mytilus edulis</name>
    <name type="common">Blue mussel</name>
    <dbReference type="NCBI Taxonomy" id="6550"/>
    <lineage>
        <taxon>Eukaryota</taxon>
        <taxon>Metazoa</taxon>
        <taxon>Spiralia</taxon>
        <taxon>Lophotrochozoa</taxon>
        <taxon>Mollusca</taxon>
        <taxon>Bivalvia</taxon>
        <taxon>Autobranchia</taxon>
        <taxon>Pteriomorphia</taxon>
        <taxon>Mytilida</taxon>
        <taxon>Mytiloidea</taxon>
        <taxon>Mytilidae</taxon>
        <taxon>Mytilinae</taxon>
        <taxon>Mytilus</taxon>
    </lineage>
</organism>
<evidence type="ECO:0000256" key="2">
    <source>
        <dbReference type="SAM" id="MobiDB-lite"/>
    </source>
</evidence>
<evidence type="ECO:0000313" key="3">
    <source>
        <dbReference type="EMBL" id="CAG2216927.1"/>
    </source>
</evidence>
<reference evidence="3" key="1">
    <citation type="submission" date="2021-03" db="EMBL/GenBank/DDBJ databases">
        <authorList>
            <person name="Bekaert M."/>
        </authorList>
    </citation>
    <scope>NUCLEOTIDE SEQUENCE</scope>
</reference>
<protein>
    <submittedName>
        <fullName evidence="3">RNF213</fullName>
        <ecNumber evidence="3">2.3.2.27</ecNumber>
    </submittedName>
</protein>
<feature type="coiled-coil region" evidence="1">
    <location>
        <begin position="434"/>
        <end position="464"/>
    </location>
</feature>
<feature type="region of interest" description="Disordered" evidence="2">
    <location>
        <begin position="1"/>
        <end position="34"/>
    </location>
</feature>
<keyword evidence="1" id="KW-0175">Coiled coil</keyword>
<feature type="compositionally biased region" description="Basic and acidic residues" evidence="2">
    <location>
        <begin position="1"/>
        <end position="10"/>
    </location>
</feature>
<dbReference type="Proteomes" id="UP000683360">
    <property type="component" value="Unassembled WGS sequence"/>
</dbReference>
<dbReference type="InterPro" id="IPR031248">
    <property type="entry name" value="RNF213"/>
</dbReference>
<name>A0A8S3SFM0_MYTED</name>
<dbReference type="AlphaFoldDB" id="A0A8S3SFM0"/>
<accession>A0A8S3SFM0</accession>
<feature type="region of interest" description="Disordered" evidence="2">
    <location>
        <begin position="891"/>
        <end position="919"/>
    </location>
</feature>
<dbReference type="OrthoDB" id="2423195at2759"/>
<keyword evidence="4" id="KW-1185">Reference proteome</keyword>
<dbReference type="InterPro" id="IPR027417">
    <property type="entry name" value="P-loop_NTPase"/>
</dbReference>
<dbReference type="SUPFAM" id="SSF52540">
    <property type="entry name" value="P-loop containing nucleoside triphosphate hydrolases"/>
    <property type="match status" value="1"/>
</dbReference>
<dbReference type="EMBL" id="CAJPWZ010001496">
    <property type="protein sequence ID" value="CAG2216927.1"/>
    <property type="molecule type" value="Genomic_DNA"/>
</dbReference>
<keyword evidence="3" id="KW-0012">Acyltransferase</keyword>
<dbReference type="PANTHER" id="PTHR22605:SF16">
    <property type="entry name" value="E3 UBIQUITIN-PROTEIN LIGASE RNF213"/>
    <property type="match status" value="1"/>
</dbReference>
<dbReference type="EC" id="2.3.2.27" evidence="3"/>
<comment type="caution">
    <text evidence="3">The sequence shown here is derived from an EMBL/GenBank/DDBJ whole genome shotgun (WGS) entry which is preliminary data.</text>
</comment>